<feature type="chain" id="PRO_5010260473" description="SH3 domain-containing protein" evidence="1">
    <location>
        <begin position="31"/>
        <end position="172"/>
    </location>
</feature>
<keyword evidence="1" id="KW-0732">Signal</keyword>
<evidence type="ECO:0000313" key="2">
    <source>
        <dbReference type="EMBL" id="SFF49567.1"/>
    </source>
</evidence>
<name>A0A1I2J8K7_9ACTN</name>
<gene>
    <name evidence="2" type="ORF">SAMN02787118_107289</name>
</gene>
<accession>A0A1I2J8K7</accession>
<organism evidence="2 3">
    <name type="scientific">Streptomyces mirabilis</name>
    <dbReference type="NCBI Taxonomy" id="68239"/>
    <lineage>
        <taxon>Bacteria</taxon>
        <taxon>Bacillati</taxon>
        <taxon>Actinomycetota</taxon>
        <taxon>Actinomycetes</taxon>
        <taxon>Kitasatosporales</taxon>
        <taxon>Streptomycetaceae</taxon>
        <taxon>Streptomyces</taxon>
    </lineage>
</organism>
<reference evidence="2 3" key="1">
    <citation type="submission" date="2016-10" db="EMBL/GenBank/DDBJ databases">
        <authorList>
            <person name="de Groot N.N."/>
        </authorList>
    </citation>
    <scope>NUCLEOTIDE SEQUENCE [LARGE SCALE GENOMIC DNA]</scope>
    <source>
        <strain evidence="2 3">OK461</strain>
    </source>
</reference>
<evidence type="ECO:0000256" key="1">
    <source>
        <dbReference type="SAM" id="SignalP"/>
    </source>
</evidence>
<dbReference type="RefSeq" id="WP_075028899.1">
    <property type="nucleotide sequence ID" value="NZ_FONR01000007.1"/>
</dbReference>
<sequence length="172" mass="19029">MSLRHTLARTGMVLAAGTLIAAAGAGPALAAGKPTATTGTGPGIIDDAGTFARDWDSRDWDNGDWDNGEDPYFDDDGLGDSFDDPYFDGRFDDHRRFEGRIISRNGLALHNRPDRRSRIIRIAPFRERVHIYCKTRGESVGGNPIWYLITDGTWSWGPAQHIDNIGPSPRWC</sequence>
<protein>
    <recommendedName>
        <fullName evidence="4">SH3 domain-containing protein</fullName>
    </recommendedName>
</protein>
<dbReference type="AlphaFoldDB" id="A0A1I2J8K7"/>
<feature type="signal peptide" evidence="1">
    <location>
        <begin position="1"/>
        <end position="30"/>
    </location>
</feature>
<dbReference type="Proteomes" id="UP000181942">
    <property type="component" value="Unassembled WGS sequence"/>
</dbReference>
<evidence type="ECO:0000313" key="3">
    <source>
        <dbReference type="Proteomes" id="UP000181942"/>
    </source>
</evidence>
<proteinExistence type="predicted"/>
<dbReference type="EMBL" id="FONR01000007">
    <property type="protein sequence ID" value="SFF49567.1"/>
    <property type="molecule type" value="Genomic_DNA"/>
</dbReference>
<evidence type="ECO:0008006" key="4">
    <source>
        <dbReference type="Google" id="ProtNLM"/>
    </source>
</evidence>
<dbReference type="OrthoDB" id="3482365at2"/>